<feature type="compositionally biased region" description="Basic and acidic residues" evidence="1">
    <location>
        <begin position="222"/>
        <end position="231"/>
    </location>
</feature>
<name>A0A803PBK7_CANSA</name>
<reference evidence="3" key="2">
    <citation type="submission" date="2021-03" db="UniProtKB">
        <authorList>
            <consortium name="EnsemblPlants"/>
        </authorList>
    </citation>
    <scope>IDENTIFICATION</scope>
</reference>
<proteinExistence type="predicted"/>
<evidence type="ECO:0000313" key="4">
    <source>
        <dbReference type="Proteomes" id="UP000596661"/>
    </source>
</evidence>
<organism evidence="3 4">
    <name type="scientific">Cannabis sativa</name>
    <name type="common">Hemp</name>
    <name type="synonym">Marijuana</name>
    <dbReference type="NCBI Taxonomy" id="3483"/>
    <lineage>
        <taxon>Eukaryota</taxon>
        <taxon>Viridiplantae</taxon>
        <taxon>Streptophyta</taxon>
        <taxon>Embryophyta</taxon>
        <taxon>Tracheophyta</taxon>
        <taxon>Spermatophyta</taxon>
        <taxon>Magnoliopsida</taxon>
        <taxon>eudicotyledons</taxon>
        <taxon>Gunneridae</taxon>
        <taxon>Pentapetalae</taxon>
        <taxon>rosids</taxon>
        <taxon>fabids</taxon>
        <taxon>Rosales</taxon>
        <taxon>Cannabaceae</taxon>
        <taxon>Cannabis</taxon>
    </lineage>
</organism>
<keyword evidence="2" id="KW-0812">Transmembrane</keyword>
<dbReference type="EMBL" id="UZAU01000372">
    <property type="status" value="NOT_ANNOTATED_CDS"/>
    <property type="molecule type" value="Genomic_DNA"/>
</dbReference>
<dbReference type="EnsemblPlants" id="evm.model.04.1070">
    <property type="protein sequence ID" value="cds.evm.model.04.1070"/>
    <property type="gene ID" value="evm.TU.04.1070"/>
</dbReference>
<dbReference type="Proteomes" id="UP000596661">
    <property type="component" value="Chromosome 4"/>
</dbReference>
<dbReference type="AlphaFoldDB" id="A0A803PBK7"/>
<evidence type="ECO:0000256" key="2">
    <source>
        <dbReference type="SAM" id="Phobius"/>
    </source>
</evidence>
<feature type="region of interest" description="Disordered" evidence="1">
    <location>
        <begin position="174"/>
        <end position="231"/>
    </location>
</feature>
<feature type="transmembrane region" description="Helical" evidence="2">
    <location>
        <begin position="59"/>
        <end position="78"/>
    </location>
</feature>
<keyword evidence="2" id="KW-1133">Transmembrane helix</keyword>
<reference evidence="3" key="1">
    <citation type="submission" date="2018-11" db="EMBL/GenBank/DDBJ databases">
        <authorList>
            <person name="Grassa J C."/>
        </authorList>
    </citation>
    <scope>NUCLEOTIDE SEQUENCE [LARGE SCALE GENOMIC DNA]</scope>
</reference>
<feature type="compositionally biased region" description="Polar residues" evidence="1">
    <location>
        <begin position="174"/>
        <end position="195"/>
    </location>
</feature>
<evidence type="ECO:0000256" key="1">
    <source>
        <dbReference type="SAM" id="MobiDB-lite"/>
    </source>
</evidence>
<dbReference type="Gramene" id="evm.model.04.1070">
    <property type="protein sequence ID" value="cds.evm.model.04.1070"/>
    <property type="gene ID" value="evm.TU.04.1070"/>
</dbReference>
<keyword evidence="4" id="KW-1185">Reference proteome</keyword>
<protein>
    <submittedName>
        <fullName evidence="3">Uncharacterized protein</fullName>
    </submittedName>
</protein>
<evidence type="ECO:0000313" key="3">
    <source>
        <dbReference type="EnsemblPlants" id="cds.evm.model.04.1070"/>
    </source>
</evidence>
<sequence length="231" mass="25515">MHGLDSFTQKAKVHIRVYRPGLINGSPGDAVDPIFGFSLNLFEPFVMVSLERFKGILELLDPLLVSLVFLFFLFLCILKAASREKLLPNALQESKLLTVGSPRSRAELQSLHPVEGREGGLEENNLWTRTRELHLVHKPSPNRPNLGLDEFSLEGGTRIMWVFDLRGLGDIMSNSRSPGSKATVTLGKNNDLTSGTEDDIVGSGQAASHKKGHLPSKTSCRNRLERLETSS</sequence>
<keyword evidence="2" id="KW-0472">Membrane</keyword>
<accession>A0A803PBK7</accession>